<keyword evidence="8" id="KW-0460">Magnesium</keyword>
<dbReference type="RefSeq" id="WP_062423100.1">
    <property type="nucleotide sequence ID" value="NZ_BBYA01000012.1"/>
</dbReference>
<dbReference type="InterPro" id="IPR016185">
    <property type="entry name" value="PreATP-grasp_dom_sf"/>
</dbReference>
<accession>A0A0P6WTB3</accession>
<dbReference type="Pfam" id="PF22626">
    <property type="entry name" value="LysX_preATP_grasp"/>
    <property type="match status" value="1"/>
</dbReference>
<proteinExistence type="inferred from homology"/>
<dbReference type="GO" id="GO:0018169">
    <property type="term" value="F:ribosomal S6-glutamic acid ligase activity"/>
    <property type="evidence" value="ECO:0007669"/>
    <property type="project" value="TreeGrafter"/>
</dbReference>
<dbReference type="InterPro" id="IPR013815">
    <property type="entry name" value="ATP_grasp_subdomain_1"/>
</dbReference>
<dbReference type="SUPFAM" id="SSF56059">
    <property type="entry name" value="Glutathione synthetase ATP-binding domain-like"/>
    <property type="match status" value="1"/>
</dbReference>
<dbReference type="NCBIfam" id="TIGR00768">
    <property type="entry name" value="rimK_fam"/>
    <property type="match status" value="1"/>
</dbReference>
<dbReference type="Proteomes" id="UP000050430">
    <property type="component" value="Unassembled WGS sequence"/>
</dbReference>
<dbReference type="Pfam" id="PF08443">
    <property type="entry name" value="RimK"/>
    <property type="match status" value="1"/>
</dbReference>
<keyword evidence="3" id="KW-0436">Ligase</keyword>
<evidence type="ECO:0000256" key="8">
    <source>
        <dbReference type="ARBA" id="ARBA00022842"/>
    </source>
</evidence>
<dbReference type="FunFam" id="3.30.1490.20:FF:000025">
    <property type="entry name" value="Alpha-aminoadipate--LysW ligase LysX protein"/>
    <property type="match status" value="1"/>
</dbReference>
<evidence type="ECO:0000313" key="13">
    <source>
        <dbReference type="Proteomes" id="UP000050430"/>
    </source>
</evidence>
<keyword evidence="13" id="KW-1185">Reference proteome</keyword>
<dbReference type="InterPro" id="IPR013651">
    <property type="entry name" value="ATP-grasp_RimK-type"/>
</dbReference>
<dbReference type="PANTHER" id="PTHR21621">
    <property type="entry name" value="RIBOSOMAL PROTEIN S6 MODIFICATION PROTEIN"/>
    <property type="match status" value="1"/>
</dbReference>
<gene>
    <name evidence="12" type="ORF">ADM99_08155</name>
</gene>
<evidence type="ECO:0000256" key="4">
    <source>
        <dbReference type="ARBA" id="ARBA00022605"/>
    </source>
</evidence>
<dbReference type="Gene3D" id="3.40.50.20">
    <property type="match status" value="1"/>
</dbReference>
<evidence type="ECO:0000256" key="2">
    <source>
        <dbReference type="ARBA" id="ARBA00006239"/>
    </source>
</evidence>
<dbReference type="InterPro" id="IPR004666">
    <property type="entry name" value="Rp_bS6_RimK/Lys_biosynth_LsyX"/>
</dbReference>
<dbReference type="SUPFAM" id="SSF52440">
    <property type="entry name" value="PreATP-grasp domain"/>
    <property type="match status" value="1"/>
</dbReference>
<dbReference type="AlphaFoldDB" id="A0A0P6WTB3"/>
<keyword evidence="6 10" id="KW-0547">Nucleotide-binding</keyword>
<dbReference type="FunFam" id="3.30.470.20:FF:000058">
    <property type="entry name" value="Alpha-aminoadipate--LysW ligase LysX protein"/>
    <property type="match status" value="1"/>
</dbReference>
<evidence type="ECO:0000256" key="9">
    <source>
        <dbReference type="ARBA" id="ARBA00029440"/>
    </source>
</evidence>
<evidence type="ECO:0000256" key="10">
    <source>
        <dbReference type="PROSITE-ProRule" id="PRU00409"/>
    </source>
</evidence>
<dbReference type="PROSITE" id="PS50975">
    <property type="entry name" value="ATP_GRASP"/>
    <property type="match status" value="1"/>
</dbReference>
<keyword evidence="4" id="KW-0028">Amino-acid biosynthesis</keyword>
<keyword evidence="5" id="KW-0479">Metal-binding</keyword>
<comment type="caution">
    <text evidence="12">The sequence shown here is derived from an EMBL/GenBank/DDBJ whole genome shotgun (WGS) entry which is preliminary data.</text>
</comment>
<feature type="domain" description="ATP-grasp" evidence="11">
    <location>
        <begin position="93"/>
        <end position="277"/>
    </location>
</feature>
<dbReference type="PATRIC" id="fig|229920.5.peg.721"/>
<dbReference type="GO" id="GO:0009085">
    <property type="term" value="P:lysine biosynthetic process"/>
    <property type="evidence" value="ECO:0007669"/>
    <property type="project" value="InterPro"/>
</dbReference>
<evidence type="ECO:0000256" key="3">
    <source>
        <dbReference type="ARBA" id="ARBA00022598"/>
    </source>
</evidence>
<evidence type="ECO:0000256" key="5">
    <source>
        <dbReference type="ARBA" id="ARBA00022723"/>
    </source>
</evidence>
<evidence type="ECO:0000256" key="1">
    <source>
        <dbReference type="ARBA" id="ARBA00001946"/>
    </source>
</evidence>
<evidence type="ECO:0000256" key="6">
    <source>
        <dbReference type="ARBA" id="ARBA00022741"/>
    </source>
</evidence>
<keyword evidence="7 10" id="KW-0067">ATP-binding</keyword>
<dbReference type="GO" id="GO:0009432">
    <property type="term" value="P:SOS response"/>
    <property type="evidence" value="ECO:0007669"/>
    <property type="project" value="TreeGrafter"/>
</dbReference>
<dbReference type="GO" id="GO:0005737">
    <property type="term" value="C:cytoplasm"/>
    <property type="evidence" value="ECO:0007669"/>
    <property type="project" value="TreeGrafter"/>
</dbReference>
<dbReference type="GO" id="GO:0005524">
    <property type="term" value="F:ATP binding"/>
    <property type="evidence" value="ECO:0007669"/>
    <property type="project" value="UniProtKB-UniRule"/>
</dbReference>
<protein>
    <submittedName>
        <fullName evidence="12">Lysine biosynthesis protein LysX</fullName>
    </submittedName>
</protein>
<name>A0A0P6WTB3_9CHLR</name>
<dbReference type="Gene3D" id="3.30.470.20">
    <property type="entry name" value="ATP-grasp fold, B domain"/>
    <property type="match status" value="1"/>
</dbReference>
<sequence length="296" mass="33183">MKVAVLYSRVRVEERWIFEALEKRGIPYTKIDDRQAVLQLSDPSQWTEYDVVIERCLSYKNGLYLTQVLNSWGIPTVNMYKVAATCGDKLTTSVVLNNAGIPQPKVWIAFTPEAALETMEQVGYPVVMKPVVGSWGRLLAKINDRDAAEAILEHKEQLGSFQHSVFYMQEFIKKPGRDIRSFVIGDETVCAIYRHSDHWITNTARGGQAEICPVTPEIDHISRAAARAVGGGAIAIDLLEDPDRGFLVNEVNHTMEFHSTVPLTGVDIPGMIVEFAIQEAEKYHEMAKVPHPVFLS</sequence>
<reference evidence="12 13" key="1">
    <citation type="submission" date="2015-07" db="EMBL/GenBank/DDBJ databases">
        <title>Genome sequence of Leptolinea tardivitalis DSM 16556.</title>
        <authorList>
            <person name="Hemp J."/>
            <person name="Ward L.M."/>
            <person name="Pace L.A."/>
            <person name="Fischer W.W."/>
        </authorList>
    </citation>
    <scope>NUCLEOTIDE SEQUENCE [LARGE SCALE GENOMIC DNA]</scope>
    <source>
        <strain evidence="12 13">YMTK-2</strain>
    </source>
</reference>
<comment type="similarity">
    <text evidence="2">Belongs to the RimK family. LysX subfamily.</text>
</comment>
<comment type="pathway">
    <text evidence="9">Amino-acid biosynthesis.</text>
</comment>
<dbReference type="GO" id="GO:0046872">
    <property type="term" value="F:metal ion binding"/>
    <property type="evidence" value="ECO:0007669"/>
    <property type="project" value="UniProtKB-KW"/>
</dbReference>
<dbReference type="STRING" id="229920.ADM99_08155"/>
<comment type="cofactor">
    <cofactor evidence="1">
        <name>Mg(2+)</name>
        <dbReference type="ChEBI" id="CHEBI:18420"/>
    </cofactor>
</comment>
<dbReference type="PANTHER" id="PTHR21621:SF0">
    <property type="entry name" value="BETA-CITRYLGLUTAMATE SYNTHASE B-RELATED"/>
    <property type="match status" value="1"/>
</dbReference>
<dbReference type="Gene3D" id="3.30.1490.20">
    <property type="entry name" value="ATP-grasp fold, A domain"/>
    <property type="match status" value="1"/>
</dbReference>
<evidence type="ECO:0000259" key="11">
    <source>
        <dbReference type="PROSITE" id="PS50975"/>
    </source>
</evidence>
<evidence type="ECO:0000313" key="12">
    <source>
        <dbReference type="EMBL" id="KPL72389.1"/>
    </source>
</evidence>
<evidence type="ECO:0000256" key="7">
    <source>
        <dbReference type="ARBA" id="ARBA00022840"/>
    </source>
</evidence>
<dbReference type="OrthoDB" id="9786585at2"/>
<dbReference type="InterPro" id="IPR011870">
    <property type="entry name" value="LysX_arch"/>
</dbReference>
<dbReference type="EMBL" id="LGCK01000008">
    <property type="protein sequence ID" value="KPL72389.1"/>
    <property type="molecule type" value="Genomic_DNA"/>
</dbReference>
<dbReference type="InterPro" id="IPR011761">
    <property type="entry name" value="ATP-grasp"/>
</dbReference>
<organism evidence="12 13">
    <name type="scientific">Leptolinea tardivitalis</name>
    <dbReference type="NCBI Taxonomy" id="229920"/>
    <lineage>
        <taxon>Bacteria</taxon>
        <taxon>Bacillati</taxon>
        <taxon>Chloroflexota</taxon>
        <taxon>Anaerolineae</taxon>
        <taxon>Anaerolineales</taxon>
        <taxon>Anaerolineaceae</taxon>
        <taxon>Leptolinea</taxon>
    </lineage>
</organism>
<dbReference type="InterPro" id="IPR054562">
    <property type="entry name" value="LysX/ArgX_preATP_grasp"/>
</dbReference>
<dbReference type="NCBIfam" id="TIGR02144">
    <property type="entry name" value="LysX_arch"/>
    <property type="match status" value="1"/>
</dbReference>